<protein>
    <submittedName>
        <fullName evidence="1">(Mediterranean fruit fly) hypothetical protein</fullName>
    </submittedName>
</protein>
<comment type="caution">
    <text evidence="1">The sequence shown here is derived from an EMBL/GenBank/DDBJ whole genome shotgun (WGS) entry which is preliminary data.</text>
</comment>
<proteinExistence type="predicted"/>
<sequence>MNICRYDWQASSSSSSTTCAMNTTRLCNLHSEDNKEQQHVLSVCLRTITTMFCKDLPNMHNLFIVKKIRGSDSSTGGP</sequence>
<name>A0A811VCA6_CERCA</name>
<gene>
    <name evidence="1" type="ORF">CCAP1982_LOCUS20730</name>
</gene>
<evidence type="ECO:0000313" key="1">
    <source>
        <dbReference type="EMBL" id="CAD7012634.1"/>
    </source>
</evidence>
<organism evidence="1 2">
    <name type="scientific">Ceratitis capitata</name>
    <name type="common">Mediterranean fruit fly</name>
    <name type="synonym">Tephritis capitata</name>
    <dbReference type="NCBI Taxonomy" id="7213"/>
    <lineage>
        <taxon>Eukaryota</taxon>
        <taxon>Metazoa</taxon>
        <taxon>Ecdysozoa</taxon>
        <taxon>Arthropoda</taxon>
        <taxon>Hexapoda</taxon>
        <taxon>Insecta</taxon>
        <taxon>Pterygota</taxon>
        <taxon>Neoptera</taxon>
        <taxon>Endopterygota</taxon>
        <taxon>Diptera</taxon>
        <taxon>Brachycera</taxon>
        <taxon>Muscomorpha</taxon>
        <taxon>Tephritoidea</taxon>
        <taxon>Tephritidae</taxon>
        <taxon>Ceratitis</taxon>
        <taxon>Ceratitis</taxon>
    </lineage>
</organism>
<keyword evidence="2" id="KW-1185">Reference proteome</keyword>
<dbReference type="AlphaFoldDB" id="A0A811VCA6"/>
<evidence type="ECO:0000313" key="2">
    <source>
        <dbReference type="Proteomes" id="UP000606786"/>
    </source>
</evidence>
<dbReference type="Proteomes" id="UP000606786">
    <property type="component" value="Unassembled WGS sequence"/>
</dbReference>
<accession>A0A811VCA6</accession>
<dbReference type="EMBL" id="CAJHJT010000056">
    <property type="protein sequence ID" value="CAD7012634.1"/>
    <property type="molecule type" value="Genomic_DNA"/>
</dbReference>
<feature type="non-terminal residue" evidence="1">
    <location>
        <position position="78"/>
    </location>
</feature>
<reference evidence="1" key="1">
    <citation type="submission" date="2020-11" db="EMBL/GenBank/DDBJ databases">
        <authorList>
            <person name="Whitehead M."/>
        </authorList>
    </citation>
    <scope>NUCLEOTIDE SEQUENCE</scope>
    <source>
        <strain evidence="1">EGII</strain>
    </source>
</reference>